<gene>
    <name evidence="1" type="ORF">ACFQVC_28545</name>
</gene>
<organism evidence="1 2">
    <name type="scientific">Streptomyces monticola</name>
    <dbReference type="NCBI Taxonomy" id="2666263"/>
    <lineage>
        <taxon>Bacteria</taxon>
        <taxon>Bacillati</taxon>
        <taxon>Actinomycetota</taxon>
        <taxon>Actinomycetes</taxon>
        <taxon>Kitasatosporales</taxon>
        <taxon>Streptomycetaceae</taxon>
        <taxon>Streptomyces</taxon>
    </lineage>
</organism>
<reference evidence="2" key="1">
    <citation type="journal article" date="2019" name="Int. J. Syst. Evol. Microbiol.">
        <title>The Global Catalogue of Microorganisms (GCM) 10K type strain sequencing project: providing services to taxonomists for standard genome sequencing and annotation.</title>
        <authorList>
            <consortium name="The Broad Institute Genomics Platform"/>
            <consortium name="The Broad Institute Genome Sequencing Center for Infectious Disease"/>
            <person name="Wu L."/>
            <person name="Ma J."/>
        </authorList>
    </citation>
    <scope>NUCLEOTIDE SEQUENCE [LARGE SCALE GENOMIC DNA]</scope>
    <source>
        <strain evidence="2">SYNS20</strain>
    </source>
</reference>
<dbReference type="Proteomes" id="UP001596523">
    <property type="component" value="Unassembled WGS sequence"/>
</dbReference>
<comment type="caution">
    <text evidence="1">The sequence shown here is derived from an EMBL/GenBank/DDBJ whole genome shotgun (WGS) entry which is preliminary data.</text>
</comment>
<name>A0ABW2JPR2_9ACTN</name>
<evidence type="ECO:0000313" key="2">
    <source>
        <dbReference type="Proteomes" id="UP001596523"/>
    </source>
</evidence>
<sequence length="70" mass="7865">MNRHPDAPDGPLADDEARQMLDLLHRYCEHDADLFDQWRIDSSRGPMYVTITDAPLPGVAADAYRVPDIG</sequence>
<accession>A0ABW2JPR2</accession>
<evidence type="ECO:0000313" key="1">
    <source>
        <dbReference type="EMBL" id="MFC7308160.1"/>
    </source>
</evidence>
<dbReference type="RefSeq" id="WP_381835895.1">
    <property type="nucleotide sequence ID" value="NZ_JBHTCF010000014.1"/>
</dbReference>
<dbReference type="EMBL" id="JBHTCF010000014">
    <property type="protein sequence ID" value="MFC7308160.1"/>
    <property type="molecule type" value="Genomic_DNA"/>
</dbReference>
<keyword evidence="2" id="KW-1185">Reference proteome</keyword>
<proteinExistence type="predicted"/>
<protein>
    <submittedName>
        <fullName evidence="1">Uncharacterized protein</fullName>
    </submittedName>
</protein>